<feature type="transmembrane region" description="Helical" evidence="2">
    <location>
        <begin position="33"/>
        <end position="54"/>
    </location>
</feature>
<feature type="transmembrane region" description="Helical" evidence="2">
    <location>
        <begin position="60"/>
        <end position="80"/>
    </location>
</feature>
<organism evidence="3 4">
    <name type="scientific">Eleusine coracana subsp. coracana</name>
    <dbReference type="NCBI Taxonomy" id="191504"/>
    <lineage>
        <taxon>Eukaryota</taxon>
        <taxon>Viridiplantae</taxon>
        <taxon>Streptophyta</taxon>
        <taxon>Embryophyta</taxon>
        <taxon>Tracheophyta</taxon>
        <taxon>Spermatophyta</taxon>
        <taxon>Magnoliopsida</taxon>
        <taxon>Liliopsida</taxon>
        <taxon>Poales</taxon>
        <taxon>Poaceae</taxon>
        <taxon>PACMAD clade</taxon>
        <taxon>Chloridoideae</taxon>
        <taxon>Cynodonteae</taxon>
        <taxon>Eleusininae</taxon>
        <taxon>Eleusine</taxon>
    </lineage>
</organism>
<protein>
    <submittedName>
        <fullName evidence="3">Uncharacterized protein</fullName>
    </submittedName>
</protein>
<gene>
    <name evidence="3" type="primary">gb06303</name>
    <name evidence="3" type="ORF">PR202_gb06303</name>
</gene>
<dbReference type="EMBL" id="BQKI01000074">
    <property type="protein sequence ID" value="GJN19067.1"/>
    <property type="molecule type" value="Genomic_DNA"/>
</dbReference>
<evidence type="ECO:0000256" key="2">
    <source>
        <dbReference type="SAM" id="Phobius"/>
    </source>
</evidence>
<evidence type="ECO:0000313" key="4">
    <source>
        <dbReference type="Proteomes" id="UP001054889"/>
    </source>
</evidence>
<proteinExistence type="predicted"/>
<keyword evidence="4" id="KW-1185">Reference proteome</keyword>
<reference evidence="3" key="1">
    <citation type="journal article" date="2018" name="DNA Res.">
        <title>Multiple hybrid de novo genome assembly of finger millet, an orphan allotetraploid crop.</title>
        <authorList>
            <person name="Hatakeyama M."/>
            <person name="Aluri S."/>
            <person name="Balachadran M.T."/>
            <person name="Sivarajan S.R."/>
            <person name="Patrignani A."/>
            <person name="Gruter S."/>
            <person name="Poveda L."/>
            <person name="Shimizu-Inatsugi R."/>
            <person name="Baeten J."/>
            <person name="Francoijs K.J."/>
            <person name="Nataraja K.N."/>
            <person name="Reddy Y.A.N."/>
            <person name="Phadnis S."/>
            <person name="Ravikumar R.L."/>
            <person name="Schlapbach R."/>
            <person name="Sreeman S.M."/>
            <person name="Shimizu K.K."/>
        </authorList>
    </citation>
    <scope>NUCLEOTIDE SEQUENCE</scope>
</reference>
<dbReference type="AlphaFoldDB" id="A0AAV5E8J9"/>
<feature type="region of interest" description="Disordered" evidence="1">
    <location>
        <begin position="1"/>
        <end position="22"/>
    </location>
</feature>
<name>A0AAV5E8J9_ELECO</name>
<evidence type="ECO:0000313" key="3">
    <source>
        <dbReference type="EMBL" id="GJN19067.1"/>
    </source>
</evidence>
<accession>A0AAV5E8J9</accession>
<keyword evidence="2" id="KW-1133">Transmembrane helix</keyword>
<sequence length="107" mass="11767">MVPMDDNNDPYEPAVGPGDPLQRGLLPRRRFRAALYFAAWGVAGLLSTIVPDLAANPDHVMLYFLFLITGVLLILLAVAAQDLPVAERAATRFEGWITTLFSREARA</sequence>
<dbReference type="Proteomes" id="UP001054889">
    <property type="component" value="Unassembled WGS sequence"/>
</dbReference>
<comment type="caution">
    <text evidence="3">The sequence shown here is derived from an EMBL/GenBank/DDBJ whole genome shotgun (WGS) entry which is preliminary data.</text>
</comment>
<keyword evidence="2" id="KW-0812">Transmembrane</keyword>
<keyword evidence="2" id="KW-0472">Membrane</keyword>
<evidence type="ECO:0000256" key="1">
    <source>
        <dbReference type="SAM" id="MobiDB-lite"/>
    </source>
</evidence>
<reference evidence="3" key="2">
    <citation type="submission" date="2021-12" db="EMBL/GenBank/DDBJ databases">
        <title>Resequencing data analysis of finger millet.</title>
        <authorList>
            <person name="Hatakeyama M."/>
            <person name="Aluri S."/>
            <person name="Balachadran M.T."/>
            <person name="Sivarajan S.R."/>
            <person name="Poveda L."/>
            <person name="Shimizu-Inatsugi R."/>
            <person name="Schlapbach R."/>
            <person name="Sreeman S.M."/>
            <person name="Shimizu K.K."/>
        </authorList>
    </citation>
    <scope>NUCLEOTIDE SEQUENCE</scope>
</reference>